<reference evidence="2 5" key="1">
    <citation type="submission" date="2021-01" db="EMBL/GenBank/DDBJ databases">
        <title>Sequencing the genomes of 1000 actinobacteria strains.</title>
        <authorList>
            <person name="Klenk H.-P."/>
        </authorList>
    </citation>
    <scope>NUCLEOTIDE SEQUENCE [LARGE SCALE GENOMIC DNA]</scope>
    <source>
        <strain evidence="2 5">DSM 44581</strain>
    </source>
</reference>
<dbReference type="Proteomes" id="UP000671828">
    <property type="component" value="Chromosome"/>
</dbReference>
<reference evidence="3" key="2">
    <citation type="submission" date="2021-04" db="EMBL/GenBank/DDBJ databases">
        <title>Saccharothrix algeriensis WGS.</title>
        <authorList>
            <person name="Stuskova K."/>
            <person name="Hakalova E."/>
            <person name="Tebbal A.B."/>
            <person name="Eichmeier A."/>
        </authorList>
    </citation>
    <scope>NUCLEOTIDE SEQUENCE</scope>
    <source>
        <strain evidence="3">NRRL B-24137</strain>
    </source>
</reference>
<proteinExistence type="predicted"/>
<dbReference type="Proteomes" id="UP001195724">
    <property type="component" value="Unassembled WGS sequence"/>
</dbReference>
<evidence type="ECO:0000313" key="5">
    <source>
        <dbReference type="Proteomes" id="UP001195724"/>
    </source>
</evidence>
<dbReference type="RefSeq" id="WP_204845655.1">
    <property type="nucleotide sequence ID" value="NZ_JAFBCL010000001.1"/>
</dbReference>
<accession>A0A8T8HYM8</accession>
<evidence type="ECO:0000313" key="2">
    <source>
        <dbReference type="EMBL" id="MBM7815089.1"/>
    </source>
</evidence>
<dbReference type="EMBL" id="CP072788">
    <property type="protein sequence ID" value="QTR03340.1"/>
    <property type="molecule type" value="Genomic_DNA"/>
</dbReference>
<feature type="region of interest" description="Disordered" evidence="1">
    <location>
        <begin position="1"/>
        <end position="62"/>
    </location>
</feature>
<gene>
    <name evidence="3" type="ORF">J7S33_31210</name>
    <name evidence="2" type="ORF">JOE68_005954</name>
</gene>
<organism evidence="3 4">
    <name type="scientific">Saccharothrix algeriensis</name>
    <dbReference type="NCBI Taxonomy" id="173560"/>
    <lineage>
        <taxon>Bacteria</taxon>
        <taxon>Bacillati</taxon>
        <taxon>Actinomycetota</taxon>
        <taxon>Actinomycetes</taxon>
        <taxon>Pseudonocardiales</taxon>
        <taxon>Pseudonocardiaceae</taxon>
        <taxon>Saccharothrix</taxon>
    </lineage>
</organism>
<keyword evidence="5" id="KW-1185">Reference proteome</keyword>
<evidence type="ECO:0000256" key="1">
    <source>
        <dbReference type="SAM" id="MobiDB-lite"/>
    </source>
</evidence>
<name>A0A8T8HYM8_9PSEU</name>
<dbReference type="AlphaFoldDB" id="A0A8T8HYM8"/>
<feature type="compositionally biased region" description="Basic and acidic residues" evidence="1">
    <location>
        <begin position="53"/>
        <end position="62"/>
    </location>
</feature>
<sequence>MERGSTQHGPMADDQLKQEIDNNLRGTGPTRAEDWRDPEMPDEEEVGELGLDGPRRAEPPTG</sequence>
<protein>
    <submittedName>
        <fullName evidence="3">Uncharacterized protein</fullName>
    </submittedName>
</protein>
<evidence type="ECO:0000313" key="3">
    <source>
        <dbReference type="EMBL" id="QTR03340.1"/>
    </source>
</evidence>
<dbReference type="EMBL" id="JAFBCL010000001">
    <property type="protein sequence ID" value="MBM7815089.1"/>
    <property type="molecule type" value="Genomic_DNA"/>
</dbReference>
<evidence type="ECO:0000313" key="4">
    <source>
        <dbReference type="Proteomes" id="UP000671828"/>
    </source>
</evidence>